<protein>
    <submittedName>
        <fullName evidence="1">24468_t:CDS:1</fullName>
    </submittedName>
</protein>
<sequence>ISLARTPTTWTGLGLLSDLHFRSLRWLAAFSASMAEMFNGSKYPKSIPVSRKYSRLINSCFAPEFGTWPCVDRRFLVQGVRSWSDDNILGVDWVLGSNSPSLGL</sequence>
<evidence type="ECO:0000313" key="1">
    <source>
        <dbReference type="EMBL" id="CAG8811047.1"/>
    </source>
</evidence>
<feature type="non-terminal residue" evidence="1">
    <location>
        <position position="1"/>
    </location>
</feature>
<proteinExistence type="predicted"/>
<gene>
    <name evidence="1" type="ORF">DERYTH_LOCUS25401</name>
</gene>
<keyword evidence="2" id="KW-1185">Reference proteome</keyword>
<name>A0A9N9K6T2_9GLOM</name>
<reference evidence="1" key="1">
    <citation type="submission" date="2021-06" db="EMBL/GenBank/DDBJ databases">
        <authorList>
            <person name="Kallberg Y."/>
            <person name="Tangrot J."/>
            <person name="Rosling A."/>
        </authorList>
    </citation>
    <scope>NUCLEOTIDE SEQUENCE</scope>
    <source>
        <strain evidence="1">MA453B</strain>
    </source>
</reference>
<dbReference type="EMBL" id="CAJVPY010047108">
    <property type="protein sequence ID" value="CAG8811047.1"/>
    <property type="molecule type" value="Genomic_DNA"/>
</dbReference>
<feature type="non-terminal residue" evidence="1">
    <location>
        <position position="104"/>
    </location>
</feature>
<accession>A0A9N9K6T2</accession>
<evidence type="ECO:0000313" key="2">
    <source>
        <dbReference type="Proteomes" id="UP000789405"/>
    </source>
</evidence>
<dbReference type="AlphaFoldDB" id="A0A9N9K6T2"/>
<dbReference type="Proteomes" id="UP000789405">
    <property type="component" value="Unassembled WGS sequence"/>
</dbReference>
<organism evidence="1 2">
    <name type="scientific">Dentiscutata erythropus</name>
    <dbReference type="NCBI Taxonomy" id="1348616"/>
    <lineage>
        <taxon>Eukaryota</taxon>
        <taxon>Fungi</taxon>
        <taxon>Fungi incertae sedis</taxon>
        <taxon>Mucoromycota</taxon>
        <taxon>Glomeromycotina</taxon>
        <taxon>Glomeromycetes</taxon>
        <taxon>Diversisporales</taxon>
        <taxon>Gigasporaceae</taxon>
        <taxon>Dentiscutata</taxon>
    </lineage>
</organism>
<comment type="caution">
    <text evidence="1">The sequence shown here is derived from an EMBL/GenBank/DDBJ whole genome shotgun (WGS) entry which is preliminary data.</text>
</comment>